<dbReference type="GO" id="GO:0016301">
    <property type="term" value="F:kinase activity"/>
    <property type="evidence" value="ECO:0007669"/>
    <property type="project" value="UniProtKB-KW"/>
</dbReference>
<sequence>MTTDETAAAVLRCVGGKANVLGNSLCMTRLRLSVANPTLVDREGINSIAGVLGTTTRGANGIEVVFGPRVVQEVFDSFEALTGLDSTNEKMPPSTGFTPSNLRVHINPNHGEAEHDATELARELDSIASRGDDTGEHDLEDLTQMLLDSEPEPSAQTDDSLYDEDGKRVLVINGPNINMLGIREPELYGKEDFPTLLKLCKTAAQEVGFVDCTCYQSNHEGDLVDKIQDAYQVYDGIVINPGAYTHTSIAILDALKAVSIPTVEVHISKVDEREEFRQISYVRAACFETIMGMGIQGYEKAIRDLAEYLSAAD</sequence>
<evidence type="ECO:0000256" key="2">
    <source>
        <dbReference type="ARBA" id="ARBA00004902"/>
    </source>
</evidence>
<organism evidence="17 18">
    <name type="scientific">Parafannyhessea umbonata</name>
    <dbReference type="NCBI Taxonomy" id="604330"/>
    <lineage>
        <taxon>Bacteria</taxon>
        <taxon>Bacillati</taxon>
        <taxon>Actinomycetota</taxon>
        <taxon>Coriobacteriia</taxon>
        <taxon>Coriobacteriales</taxon>
        <taxon>Atopobiaceae</taxon>
        <taxon>Parafannyhessea</taxon>
    </lineage>
</organism>
<feature type="binding site" evidence="13">
    <location>
        <position position="240"/>
    </location>
    <ligand>
        <name>substrate</name>
    </ligand>
</feature>
<dbReference type="UniPathway" id="UPA00053">
    <property type="reaction ID" value="UER00086"/>
</dbReference>
<feature type="active site" description="Proton donor" evidence="13">
    <location>
        <position position="266"/>
    </location>
</feature>
<keyword evidence="12 13" id="KW-0456">Lyase</keyword>
<feature type="binding site" evidence="13">
    <location>
        <position position="246"/>
    </location>
    <ligand>
        <name>substrate</name>
    </ligand>
</feature>
<dbReference type="PROSITE" id="PS01029">
    <property type="entry name" value="DEHYDROQUINASE_II"/>
    <property type="match status" value="1"/>
</dbReference>
<feature type="binding site" evidence="13">
    <location>
        <position position="253"/>
    </location>
    <ligand>
        <name>substrate</name>
    </ligand>
</feature>
<dbReference type="GO" id="GO:0008652">
    <property type="term" value="P:amino acid biosynthetic process"/>
    <property type="evidence" value="ECO:0007669"/>
    <property type="project" value="UniProtKB-KW"/>
</dbReference>
<evidence type="ECO:0000256" key="13">
    <source>
        <dbReference type="HAMAP-Rule" id="MF_00169"/>
    </source>
</evidence>
<dbReference type="InterPro" id="IPR001874">
    <property type="entry name" value="DHquinase_II"/>
</dbReference>
<dbReference type="PROSITE" id="PS01035">
    <property type="entry name" value="PTS_EIIB_TYPE_1_CYS"/>
    <property type="match status" value="1"/>
</dbReference>
<keyword evidence="13" id="KW-0028">Amino-acid biosynthesis</keyword>
<dbReference type="InterPro" id="IPR018113">
    <property type="entry name" value="PTrfase_EIIB_Cys"/>
</dbReference>
<dbReference type="SUPFAM" id="SSF52304">
    <property type="entry name" value="Type II 3-dehydroquinate dehydratase"/>
    <property type="match status" value="1"/>
</dbReference>
<dbReference type="PROSITE" id="PS51098">
    <property type="entry name" value="PTS_EIIB_TYPE_1"/>
    <property type="match status" value="1"/>
</dbReference>
<feature type="domain" description="PTS EIIB type-1" evidence="15">
    <location>
        <begin position="4"/>
        <end position="88"/>
    </location>
</feature>
<evidence type="ECO:0000313" key="19">
    <source>
        <dbReference type="Proteomes" id="UP000199135"/>
    </source>
</evidence>
<dbReference type="Pfam" id="PF01220">
    <property type="entry name" value="DHquinase_II"/>
    <property type="match status" value="1"/>
</dbReference>
<dbReference type="RefSeq" id="WP_078686809.1">
    <property type="nucleotide sequence ID" value="NZ_FNWT01000006.1"/>
</dbReference>
<dbReference type="InterPro" id="IPR018509">
    <property type="entry name" value="DHquinase_II_CS"/>
</dbReference>
<dbReference type="GO" id="GO:0009401">
    <property type="term" value="P:phosphoenolpyruvate-dependent sugar phosphotransferase system"/>
    <property type="evidence" value="ECO:0007669"/>
    <property type="project" value="UniProtKB-KW"/>
</dbReference>
<dbReference type="GO" id="GO:0009073">
    <property type="term" value="P:aromatic amino acid family biosynthetic process"/>
    <property type="evidence" value="ECO:0007669"/>
    <property type="project" value="UniProtKB-KW"/>
</dbReference>
<feature type="active site" description="Phosphocysteine intermediate; for EIIB activity" evidence="14">
    <location>
        <position position="26"/>
    </location>
</feature>
<dbReference type="NCBIfam" id="NF003805">
    <property type="entry name" value="PRK05395.1-2"/>
    <property type="match status" value="1"/>
</dbReference>
<dbReference type="EC" id="4.2.1.10" evidence="5 13"/>
<accession>A0A1H9NW20</accession>
<comment type="catalytic activity">
    <reaction evidence="1 13">
        <text>3-dehydroquinate = 3-dehydroshikimate + H2O</text>
        <dbReference type="Rhea" id="RHEA:21096"/>
        <dbReference type="ChEBI" id="CHEBI:15377"/>
        <dbReference type="ChEBI" id="CHEBI:16630"/>
        <dbReference type="ChEBI" id="CHEBI:32364"/>
        <dbReference type="EC" id="4.2.1.10"/>
    </reaction>
</comment>
<reference evidence="17" key="1">
    <citation type="submission" date="2016-10" db="EMBL/GenBank/DDBJ databases">
        <authorList>
            <person name="de Groot N.N."/>
        </authorList>
    </citation>
    <scope>NUCLEOTIDE SEQUENCE [LARGE SCALE GENOMIC DNA]</scope>
    <source>
        <strain evidence="17">KHGC19</strain>
    </source>
</reference>
<evidence type="ECO:0000256" key="11">
    <source>
        <dbReference type="ARBA" id="ARBA00023141"/>
    </source>
</evidence>
<feature type="active site" description="Proton acceptor" evidence="13">
    <location>
        <position position="188"/>
    </location>
</feature>
<dbReference type="InterPro" id="IPR001996">
    <property type="entry name" value="PTS_IIB_1"/>
</dbReference>
<evidence type="ECO:0000256" key="9">
    <source>
        <dbReference type="ARBA" id="ARBA00022683"/>
    </source>
</evidence>
<dbReference type="AlphaFoldDB" id="A0A1H9NW20"/>
<dbReference type="GO" id="GO:0008982">
    <property type="term" value="F:protein-N(PI)-phosphohistidine-sugar phosphotransferase activity"/>
    <property type="evidence" value="ECO:0007669"/>
    <property type="project" value="InterPro"/>
</dbReference>
<dbReference type="Gene3D" id="3.40.50.9100">
    <property type="entry name" value="Dehydroquinase, class II"/>
    <property type="match status" value="1"/>
</dbReference>
<evidence type="ECO:0000256" key="4">
    <source>
        <dbReference type="ARBA" id="ARBA00011193"/>
    </source>
</evidence>
<name>A0A1H9NW20_9ACTN</name>
<dbReference type="NCBIfam" id="NF003806">
    <property type="entry name" value="PRK05395.1-3"/>
    <property type="match status" value="1"/>
</dbReference>
<dbReference type="Pfam" id="PF00367">
    <property type="entry name" value="PTS_EIIB"/>
    <property type="match status" value="1"/>
</dbReference>
<dbReference type="CDD" id="cd00466">
    <property type="entry name" value="DHQase_II"/>
    <property type="match status" value="1"/>
</dbReference>
<dbReference type="GO" id="GO:0019631">
    <property type="term" value="P:quinate catabolic process"/>
    <property type="evidence" value="ECO:0007669"/>
    <property type="project" value="TreeGrafter"/>
</dbReference>
<evidence type="ECO:0000313" key="17">
    <source>
        <dbReference type="EMBL" id="SER39865.1"/>
    </source>
</evidence>
<comment type="similarity">
    <text evidence="3 13">Belongs to the type-II 3-dehydroquinase family.</text>
</comment>
<dbReference type="InterPro" id="IPR036441">
    <property type="entry name" value="DHquinase_II_sf"/>
</dbReference>
<dbReference type="Proteomes" id="UP000199128">
    <property type="component" value="Unassembled WGS sequence"/>
</dbReference>
<comment type="pathway">
    <text evidence="2 13">Metabolic intermediate biosynthesis; chorismate biosynthesis; chorismate from D-erythrose 4-phosphate and phosphoenolpyruvate: step 3/7.</text>
</comment>
<dbReference type="PANTHER" id="PTHR21272:SF3">
    <property type="entry name" value="CATABOLIC 3-DEHYDROQUINASE"/>
    <property type="match status" value="1"/>
</dbReference>
<evidence type="ECO:0000256" key="14">
    <source>
        <dbReference type="PROSITE-ProRule" id="PRU00421"/>
    </source>
</evidence>
<evidence type="ECO:0000256" key="3">
    <source>
        <dbReference type="ARBA" id="ARBA00011037"/>
    </source>
</evidence>
<comment type="function">
    <text evidence="13">Catalyzes a trans-dehydration via an enolate intermediate.</text>
</comment>
<dbReference type="HAMAP" id="MF_00169">
    <property type="entry name" value="AroQ"/>
    <property type="match status" value="1"/>
</dbReference>
<dbReference type="NCBIfam" id="NF003807">
    <property type="entry name" value="PRK05395.1-4"/>
    <property type="match status" value="1"/>
</dbReference>
<dbReference type="Proteomes" id="UP000199135">
    <property type="component" value="Unassembled WGS sequence"/>
</dbReference>
<evidence type="ECO:0000256" key="5">
    <source>
        <dbReference type="ARBA" id="ARBA00012060"/>
    </source>
</evidence>
<protein>
    <recommendedName>
        <fullName evidence="5 13">3-dehydroquinate dehydratase</fullName>
        <shortName evidence="13">3-dehydroquinase</shortName>
        <ecNumber evidence="5 13">4.2.1.10</ecNumber>
    </recommendedName>
    <alternativeName>
        <fullName evidence="13">Type II DHQase</fullName>
    </alternativeName>
</protein>
<proteinExistence type="inferred from homology"/>
<feature type="site" description="Transition state stabilizer" evidence="13">
    <location>
        <position position="183"/>
    </location>
</feature>
<evidence type="ECO:0000313" key="16">
    <source>
        <dbReference type="EMBL" id="SEH58464.1"/>
    </source>
</evidence>
<keyword evidence="7" id="KW-0762">Sugar transport</keyword>
<gene>
    <name evidence="13" type="primary">aroQ</name>
    <name evidence="17" type="ORF">SAMN05216446_0612</name>
    <name evidence="16" type="ORF">SAMN05216447_10667</name>
</gene>
<evidence type="ECO:0000256" key="1">
    <source>
        <dbReference type="ARBA" id="ARBA00001864"/>
    </source>
</evidence>
<evidence type="ECO:0000256" key="12">
    <source>
        <dbReference type="ARBA" id="ARBA00023239"/>
    </source>
</evidence>
<feature type="binding site" evidence="13">
    <location>
        <position position="277"/>
    </location>
    <ligand>
        <name>substrate</name>
    </ligand>
</feature>
<dbReference type="NCBIfam" id="TIGR01088">
    <property type="entry name" value="aroQ"/>
    <property type="match status" value="1"/>
</dbReference>
<dbReference type="InterPro" id="IPR036878">
    <property type="entry name" value="Glu_permease_IIB"/>
</dbReference>
<evidence type="ECO:0000256" key="8">
    <source>
        <dbReference type="ARBA" id="ARBA00022679"/>
    </source>
</evidence>
<dbReference type="EMBL" id="FNWT01000006">
    <property type="protein sequence ID" value="SEH58464.1"/>
    <property type="molecule type" value="Genomic_DNA"/>
</dbReference>
<dbReference type="GO" id="GO:0009423">
    <property type="term" value="P:chorismate biosynthetic process"/>
    <property type="evidence" value="ECO:0007669"/>
    <property type="project" value="UniProtKB-UniRule"/>
</dbReference>
<keyword evidence="19" id="KW-1185">Reference proteome</keyword>
<dbReference type="GO" id="GO:0003855">
    <property type="term" value="F:3-dehydroquinate dehydratase activity"/>
    <property type="evidence" value="ECO:0007669"/>
    <property type="project" value="UniProtKB-UniRule"/>
</dbReference>
<dbReference type="SUPFAM" id="SSF55604">
    <property type="entry name" value="Glucose permease domain IIB"/>
    <property type="match status" value="1"/>
</dbReference>
<keyword evidence="10" id="KW-0418">Kinase</keyword>
<dbReference type="EMBL" id="FOGP01000002">
    <property type="protein sequence ID" value="SER39865.1"/>
    <property type="molecule type" value="Genomic_DNA"/>
</dbReference>
<feature type="binding site" evidence="13">
    <location>
        <begin position="267"/>
        <end position="268"/>
    </location>
    <ligand>
        <name>substrate</name>
    </ligand>
</feature>
<evidence type="ECO:0000256" key="10">
    <source>
        <dbReference type="ARBA" id="ARBA00022777"/>
    </source>
</evidence>
<keyword evidence="6" id="KW-0813">Transport</keyword>
<reference evidence="18 19" key="2">
    <citation type="submission" date="2016-10" db="EMBL/GenBank/DDBJ databases">
        <authorList>
            <person name="Varghese N."/>
            <person name="Submissions S."/>
        </authorList>
    </citation>
    <scope>NUCLEOTIDE SEQUENCE [LARGE SCALE GENOMIC DNA]</scope>
    <source>
        <strain evidence="18">KHGC19</strain>
        <strain evidence="16 19">WCP15</strain>
    </source>
</reference>
<evidence type="ECO:0000256" key="7">
    <source>
        <dbReference type="ARBA" id="ARBA00022597"/>
    </source>
</evidence>
<evidence type="ECO:0000259" key="15">
    <source>
        <dbReference type="PROSITE" id="PS51098"/>
    </source>
</evidence>
<evidence type="ECO:0000313" key="18">
    <source>
        <dbReference type="Proteomes" id="UP000199128"/>
    </source>
</evidence>
<comment type="subunit">
    <text evidence="4 13">Homododecamer.</text>
</comment>
<keyword evidence="9" id="KW-0598">Phosphotransferase system</keyword>
<dbReference type="Gene3D" id="3.30.1360.60">
    <property type="entry name" value="Glucose permease domain IIB"/>
    <property type="match status" value="1"/>
</dbReference>
<dbReference type="PANTHER" id="PTHR21272">
    <property type="entry name" value="CATABOLIC 3-DEHYDROQUINASE"/>
    <property type="match status" value="1"/>
</dbReference>
<evidence type="ECO:0000256" key="6">
    <source>
        <dbReference type="ARBA" id="ARBA00022448"/>
    </source>
</evidence>
<keyword evidence="8" id="KW-0808">Transferase</keyword>
<keyword evidence="11 13" id="KW-0057">Aromatic amino acid biosynthesis</keyword>